<protein>
    <submittedName>
        <fullName evidence="5">Amino acid ABC transporter substrate-binding protein</fullName>
    </submittedName>
</protein>
<accession>A0A266N6S4</accession>
<keyword evidence="2 3" id="KW-0732">Signal</keyword>
<gene>
    <name evidence="5" type="ORF">CJF39_17390</name>
</gene>
<dbReference type="PANTHER" id="PTHR35936">
    <property type="entry name" value="MEMBRANE-BOUND LYTIC MUREIN TRANSGLYCOSYLASE F"/>
    <property type="match status" value="1"/>
</dbReference>
<evidence type="ECO:0000313" key="5">
    <source>
        <dbReference type="EMBL" id="OZY58208.1"/>
    </source>
</evidence>
<dbReference type="RefSeq" id="WP_094994549.1">
    <property type="nucleotide sequence ID" value="NZ_NQKI01000031.1"/>
</dbReference>
<feature type="chain" id="PRO_5013283629" evidence="3">
    <location>
        <begin position="18"/>
        <end position="247"/>
    </location>
</feature>
<dbReference type="Gene3D" id="3.40.190.10">
    <property type="entry name" value="Periplasmic binding protein-like II"/>
    <property type="match status" value="2"/>
</dbReference>
<evidence type="ECO:0000259" key="4">
    <source>
        <dbReference type="Pfam" id="PF00497"/>
    </source>
</evidence>
<comment type="caution">
    <text evidence="5">The sequence shown here is derived from an EMBL/GenBank/DDBJ whole genome shotgun (WGS) entry which is preliminary data.</text>
</comment>
<name>A0A266N6S4_9PSED</name>
<feature type="domain" description="Solute-binding protein family 3/N-terminal" evidence="4">
    <location>
        <begin position="28"/>
        <end position="242"/>
    </location>
</feature>
<dbReference type="EMBL" id="NQKI01000031">
    <property type="protein sequence ID" value="OZY58208.1"/>
    <property type="molecule type" value="Genomic_DNA"/>
</dbReference>
<dbReference type="Pfam" id="PF00497">
    <property type="entry name" value="SBP_bac_3"/>
    <property type="match status" value="1"/>
</dbReference>
<dbReference type="AlphaFoldDB" id="A0A266N6S4"/>
<comment type="similarity">
    <text evidence="1">Belongs to the bacterial solute-binding protein 3 family.</text>
</comment>
<evidence type="ECO:0000256" key="1">
    <source>
        <dbReference type="ARBA" id="ARBA00010333"/>
    </source>
</evidence>
<sequence>MRWTHWILLLAALPCQAQPPPLRFAIVDSWAMPMVRHENGQPTEGILFDVMQSLAQHVGHPAHFQVLPRARVQSAMDHGEVDVRCFVSRSWVGPNADQYLWSEPLIQQRDVLVGTRQRPAPVDLQSLERQSVGTVLSYTYPSLQPLFDAGKLQRDDARSQDQVLQMLIIGRFNYAVSNQWAVDWINKDLQPADQLHAVALVQEQRLGCMVRDDPQLPTGKILNTLSAMRQSGEIERIISRYTAPTPL</sequence>
<proteinExistence type="inferred from homology"/>
<organism evidence="5 6">
    <name type="scientific">Pseudomonas lundensis</name>
    <dbReference type="NCBI Taxonomy" id="86185"/>
    <lineage>
        <taxon>Bacteria</taxon>
        <taxon>Pseudomonadati</taxon>
        <taxon>Pseudomonadota</taxon>
        <taxon>Gammaproteobacteria</taxon>
        <taxon>Pseudomonadales</taxon>
        <taxon>Pseudomonadaceae</taxon>
        <taxon>Pseudomonas</taxon>
    </lineage>
</organism>
<dbReference type="SUPFAM" id="SSF53850">
    <property type="entry name" value="Periplasmic binding protein-like II"/>
    <property type="match status" value="1"/>
</dbReference>
<reference evidence="5 6" key="1">
    <citation type="submission" date="2017-08" db="EMBL/GenBank/DDBJ databases">
        <title>Genomic and metabolic characterisation of spoilage-associated Pseudomonas species.</title>
        <authorList>
            <person name="Stanborough T."/>
            <person name="Fegan N."/>
            <person name="Powell S.M."/>
            <person name="Singh T."/>
            <person name="Tamplin M.L."/>
            <person name="Chandry P.S."/>
        </authorList>
    </citation>
    <scope>NUCLEOTIDE SEQUENCE [LARGE SCALE GENOMIC DNA]</scope>
    <source>
        <strain evidence="5 6">L1802</strain>
    </source>
</reference>
<evidence type="ECO:0000256" key="3">
    <source>
        <dbReference type="SAM" id="SignalP"/>
    </source>
</evidence>
<dbReference type="PANTHER" id="PTHR35936:SF6">
    <property type="entry name" value="AMINO ACID ABC TRANSPORTER SUBSTRATE-BINDING PAAT FAMILY PROTEIN"/>
    <property type="match status" value="1"/>
</dbReference>
<dbReference type="OrthoDB" id="8581336at2"/>
<evidence type="ECO:0000313" key="6">
    <source>
        <dbReference type="Proteomes" id="UP000215788"/>
    </source>
</evidence>
<dbReference type="Proteomes" id="UP000215788">
    <property type="component" value="Unassembled WGS sequence"/>
</dbReference>
<dbReference type="InterPro" id="IPR001638">
    <property type="entry name" value="Solute-binding_3/MltF_N"/>
</dbReference>
<evidence type="ECO:0000256" key="2">
    <source>
        <dbReference type="ARBA" id="ARBA00022729"/>
    </source>
</evidence>
<feature type="signal peptide" evidence="3">
    <location>
        <begin position="1"/>
        <end position="17"/>
    </location>
</feature>